<feature type="compositionally biased region" description="Low complexity" evidence="1">
    <location>
        <begin position="34"/>
        <end position="45"/>
    </location>
</feature>
<feature type="signal peptide" evidence="2">
    <location>
        <begin position="1"/>
        <end position="24"/>
    </location>
</feature>
<name>A0A2N3I919_9BACT</name>
<evidence type="ECO:0000313" key="4">
    <source>
        <dbReference type="Proteomes" id="UP000233387"/>
    </source>
</evidence>
<feature type="chain" id="PRO_5014690977" description="Lipocalin-like domain-containing protein" evidence="2">
    <location>
        <begin position="25"/>
        <end position="168"/>
    </location>
</feature>
<keyword evidence="4" id="KW-1185">Reference proteome</keyword>
<proteinExistence type="predicted"/>
<gene>
    <name evidence="3" type="ORF">Rain11_2272</name>
</gene>
<accession>A0A2N3I919</accession>
<dbReference type="AlphaFoldDB" id="A0A2N3I919"/>
<evidence type="ECO:0000313" key="3">
    <source>
        <dbReference type="EMBL" id="PKQ66743.1"/>
    </source>
</evidence>
<feature type="region of interest" description="Disordered" evidence="1">
    <location>
        <begin position="25"/>
        <end position="46"/>
    </location>
</feature>
<sequence>MKKVFSILFVAVLLVAGTALDVQAQKKKKKGDSDASSSTAPTSSSNESLLLGKWKFDVEHFKGLMKKEADKVRSTNPEKASEIESGMEMLGAMLGSMTIEYKKGGEMETSVMGSIEKGSWRLEDGGKTLVQKGKENNESKSRIIEITASKLVLESGEGDEKMQIQFIK</sequence>
<dbReference type="Proteomes" id="UP000233387">
    <property type="component" value="Unassembled WGS sequence"/>
</dbReference>
<keyword evidence="2" id="KW-0732">Signal</keyword>
<dbReference type="RefSeq" id="WP_101359534.1">
    <property type="nucleotide sequence ID" value="NZ_NKXO01000042.1"/>
</dbReference>
<reference evidence="3 4" key="1">
    <citation type="submission" date="2017-06" db="EMBL/GenBank/DDBJ databases">
        <title>Raineya orbicola gen. nov., sp. nov. a slightly thermophilic bacterium of the phylum Bacteroidetes and the description of Raineyaceae fam. nov.</title>
        <authorList>
            <person name="Albuquerque L."/>
            <person name="Polonia A.R.M."/>
            <person name="Barroso C."/>
            <person name="Froufe H.J.C."/>
            <person name="Lage O."/>
            <person name="Lobo-Da-Cunha A."/>
            <person name="Egas C."/>
            <person name="Da Costa M.S."/>
        </authorList>
    </citation>
    <scope>NUCLEOTIDE SEQUENCE [LARGE SCALE GENOMIC DNA]</scope>
    <source>
        <strain evidence="3 4">SPSPC-11</strain>
    </source>
</reference>
<dbReference type="OrthoDB" id="947938at2"/>
<comment type="caution">
    <text evidence="3">The sequence shown here is derived from an EMBL/GenBank/DDBJ whole genome shotgun (WGS) entry which is preliminary data.</text>
</comment>
<evidence type="ECO:0008006" key="5">
    <source>
        <dbReference type="Google" id="ProtNLM"/>
    </source>
</evidence>
<organism evidence="3 4">
    <name type="scientific">Raineya orbicola</name>
    <dbReference type="NCBI Taxonomy" id="2016530"/>
    <lineage>
        <taxon>Bacteria</taxon>
        <taxon>Pseudomonadati</taxon>
        <taxon>Bacteroidota</taxon>
        <taxon>Cytophagia</taxon>
        <taxon>Cytophagales</taxon>
        <taxon>Raineyaceae</taxon>
        <taxon>Raineya</taxon>
    </lineage>
</organism>
<protein>
    <recommendedName>
        <fullName evidence="5">Lipocalin-like domain-containing protein</fullName>
    </recommendedName>
</protein>
<dbReference type="EMBL" id="NKXO01000042">
    <property type="protein sequence ID" value="PKQ66743.1"/>
    <property type="molecule type" value="Genomic_DNA"/>
</dbReference>
<evidence type="ECO:0000256" key="1">
    <source>
        <dbReference type="SAM" id="MobiDB-lite"/>
    </source>
</evidence>
<evidence type="ECO:0000256" key="2">
    <source>
        <dbReference type="SAM" id="SignalP"/>
    </source>
</evidence>